<protein>
    <submittedName>
        <fullName evidence="1">Nitrate reductase associated protein</fullName>
    </submittedName>
</protein>
<organism evidence="1 2">
    <name type="scientific">Keguizhuia sedimenti</name>
    <dbReference type="NCBI Taxonomy" id="3064264"/>
    <lineage>
        <taxon>Bacteria</taxon>
        <taxon>Pseudomonadati</taxon>
        <taxon>Pseudomonadota</taxon>
        <taxon>Betaproteobacteria</taxon>
        <taxon>Burkholderiales</taxon>
        <taxon>Oxalobacteraceae</taxon>
        <taxon>Keguizhuia</taxon>
    </lineage>
</organism>
<sequence>MNEMLQFEIEKCRGLRRFPMYFRLKLDVCGIKLSKRDWISFDLAEKERLISMPCETPEQIMAFREKLKSMIRACGGNSFEFPAIGVLHHGQGPWADKAKVPDTVRQQVNALLNGALNLDRWANLSDLQRFALIKLTTPGKIKPDLRIVLEEFSLLDDGKELHE</sequence>
<dbReference type="NCBIfam" id="TIGR02664">
    <property type="entry name" value="nitr_red_assoc"/>
    <property type="match status" value="1"/>
</dbReference>
<dbReference type="InterPro" id="IPR013481">
    <property type="entry name" value="NarM"/>
</dbReference>
<proteinExistence type="predicted"/>
<evidence type="ECO:0000313" key="1">
    <source>
        <dbReference type="EMBL" id="MDQ9169136.1"/>
    </source>
</evidence>
<reference evidence="1 2" key="1">
    <citation type="submission" date="2023-08" db="EMBL/GenBank/DDBJ databases">
        <title>Oxalobacteraceae gen .nov., isolated from river sludge outside the plant.</title>
        <authorList>
            <person name="Zhao S.Y."/>
        </authorList>
    </citation>
    <scope>NUCLEOTIDE SEQUENCE [LARGE SCALE GENOMIC DNA]</scope>
    <source>
        <strain evidence="1 2">R-40</strain>
    </source>
</reference>
<dbReference type="EMBL" id="JAUYVH010000001">
    <property type="protein sequence ID" value="MDQ9169136.1"/>
    <property type="molecule type" value="Genomic_DNA"/>
</dbReference>
<evidence type="ECO:0000313" key="2">
    <source>
        <dbReference type="Proteomes" id="UP001225596"/>
    </source>
</evidence>
<keyword evidence="2" id="KW-1185">Reference proteome</keyword>
<dbReference type="RefSeq" id="WP_338434964.1">
    <property type="nucleotide sequence ID" value="NZ_JAUYVH010000001.1"/>
</dbReference>
<gene>
    <name evidence="1" type="ORF">Q8A64_01800</name>
</gene>
<comment type="caution">
    <text evidence="1">The sequence shown here is derived from an EMBL/GenBank/DDBJ whole genome shotgun (WGS) entry which is preliminary data.</text>
</comment>
<dbReference type="Pfam" id="PF09655">
    <property type="entry name" value="Nitr_red_assoc"/>
    <property type="match status" value="1"/>
</dbReference>
<accession>A0ABU1BJF0</accession>
<name>A0ABU1BJF0_9BURK</name>
<dbReference type="Proteomes" id="UP001225596">
    <property type="component" value="Unassembled WGS sequence"/>
</dbReference>